<name>A0A916YJY7_9BACL</name>
<dbReference type="EMBL" id="BMHP01000001">
    <property type="protein sequence ID" value="GGD47248.1"/>
    <property type="molecule type" value="Genomic_DNA"/>
</dbReference>
<evidence type="ECO:0000313" key="1">
    <source>
        <dbReference type="EMBL" id="GGD47248.1"/>
    </source>
</evidence>
<reference evidence="1" key="2">
    <citation type="submission" date="2020-09" db="EMBL/GenBank/DDBJ databases">
        <authorList>
            <person name="Sun Q."/>
            <person name="Zhou Y."/>
        </authorList>
    </citation>
    <scope>NUCLEOTIDE SEQUENCE</scope>
    <source>
        <strain evidence="1">CGMCC 1.15178</strain>
    </source>
</reference>
<dbReference type="RefSeq" id="WP_229749969.1">
    <property type="nucleotide sequence ID" value="NZ_BMHP01000001.1"/>
</dbReference>
<accession>A0A916YJY7</accession>
<protein>
    <recommendedName>
        <fullName evidence="3">Extracellular solute-binding protein</fullName>
    </recommendedName>
</protein>
<evidence type="ECO:0008006" key="3">
    <source>
        <dbReference type="Google" id="ProtNLM"/>
    </source>
</evidence>
<sequence>MILGAAPGLYMGQFTQIGGESGRWKDYLAVPPLQGPDGTQVAAMSPFFTTSGKLVITNHSKNPEVAFRWADAFYNYEVFMRQKYGIEGVDWKKPEANLKGINGEPAVWQALIPYHAAVQNRFWDQTAPILETSEFRLGQAVLDPANDFEGILYTETQKYEPHAPDISSVVPQLFFTEEQANQLADLKKSISDYANQMFARFITGDADIGSEWDKPAAAAFLRQNPDVLIRNLSLSSCD</sequence>
<comment type="caution">
    <text evidence="1">The sequence shown here is derived from an EMBL/GenBank/DDBJ whole genome shotgun (WGS) entry which is preliminary data.</text>
</comment>
<dbReference type="Gene3D" id="3.40.190.10">
    <property type="entry name" value="Periplasmic binding protein-like II"/>
    <property type="match status" value="2"/>
</dbReference>
<reference evidence="1" key="1">
    <citation type="journal article" date="2014" name="Int. J. Syst. Evol. Microbiol.">
        <title>Complete genome sequence of Corynebacterium casei LMG S-19264T (=DSM 44701T), isolated from a smear-ripened cheese.</title>
        <authorList>
            <consortium name="US DOE Joint Genome Institute (JGI-PGF)"/>
            <person name="Walter F."/>
            <person name="Albersmeier A."/>
            <person name="Kalinowski J."/>
            <person name="Ruckert C."/>
        </authorList>
    </citation>
    <scope>NUCLEOTIDE SEQUENCE</scope>
    <source>
        <strain evidence="1">CGMCC 1.15178</strain>
    </source>
</reference>
<gene>
    <name evidence="1" type="ORF">GCM10010911_00960</name>
</gene>
<dbReference type="Proteomes" id="UP000612456">
    <property type="component" value="Unassembled WGS sequence"/>
</dbReference>
<organism evidence="1 2">
    <name type="scientific">Paenibacillus nasutitermitis</name>
    <dbReference type="NCBI Taxonomy" id="1652958"/>
    <lineage>
        <taxon>Bacteria</taxon>
        <taxon>Bacillati</taxon>
        <taxon>Bacillota</taxon>
        <taxon>Bacilli</taxon>
        <taxon>Bacillales</taxon>
        <taxon>Paenibacillaceae</taxon>
        <taxon>Paenibacillus</taxon>
    </lineage>
</organism>
<dbReference type="SUPFAM" id="SSF53850">
    <property type="entry name" value="Periplasmic binding protein-like II"/>
    <property type="match status" value="1"/>
</dbReference>
<dbReference type="AlphaFoldDB" id="A0A916YJY7"/>
<proteinExistence type="predicted"/>
<evidence type="ECO:0000313" key="2">
    <source>
        <dbReference type="Proteomes" id="UP000612456"/>
    </source>
</evidence>
<keyword evidence="2" id="KW-1185">Reference proteome</keyword>